<protein>
    <recommendedName>
        <fullName evidence="3">Major facilitator, sugar transporter-like</fullName>
    </recommendedName>
</protein>
<reference evidence="2" key="1">
    <citation type="submission" date="2016-06" db="EMBL/GenBank/DDBJ databases">
        <title>Parallel loss of symbiosis genes in relatives of nitrogen-fixing non-legume Parasponia.</title>
        <authorList>
            <person name="Van Velzen R."/>
            <person name="Holmer R."/>
            <person name="Bu F."/>
            <person name="Rutten L."/>
            <person name="Van Zeijl A."/>
            <person name="Liu W."/>
            <person name="Santuari L."/>
            <person name="Cao Q."/>
            <person name="Sharma T."/>
            <person name="Shen D."/>
            <person name="Roswanjaya Y."/>
            <person name="Wardhani T."/>
            <person name="Kalhor M.S."/>
            <person name="Jansen J."/>
            <person name="Van den Hoogen J."/>
            <person name="Gungor B."/>
            <person name="Hartog M."/>
            <person name="Hontelez J."/>
            <person name="Verver J."/>
            <person name="Yang W.-C."/>
            <person name="Schijlen E."/>
            <person name="Repin R."/>
            <person name="Schilthuizen M."/>
            <person name="Schranz E."/>
            <person name="Heidstra R."/>
            <person name="Miyata K."/>
            <person name="Fedorova E."/>
            <person name="Kohlen W."/>
            <person name="Bisseling T."/>
            <person name="Smit S."/>
            <person name="Geurts R."/>
        </authorList>
    </citation>
    <scope>NUCLEOTIDE SEQUENCE [LARGE SCALE GENOMIC DNA]</scope>
    <source>
        <strain evidence="2">cv. WU1-14</strain>
    </source>
</reference>
<name>A0A2P5CFM4_PARAD</name>
<evidence type="ECO:0008006" key="3">
    <source>
        <dbReference type="Google" id="ProtNLM"/>
    </source>
</evidence>
<proteinExistence type="predicted"/>
<dbReference type="EMBL" id="JXTB01000136">
    <property type="protein sequence ID" value="PON59836.1"/>
    <property type="molecule type" value="Genomic_DNA"/>
</dbReference>
<comment type="caution">
    <text evidence="1">The sequence shown here is derived from an EMBL/GenBank/DDBJ whole genome shotgun (WGS) entry which is preliminary data.</text>
</comment>
<sequence length="186" mass="21123">MLVALTYYWRLRLLETPRYTALVAKDQQKTCQDMSKFLKVEIQNDNNSNAIEERNEISFGVFSSQFLNNMRGIFSELSQPGSSWMWLSIASSGACRPWLLVHCCPNRLDRPVQDSGSRILLHNYFLARFRSVCHGKSVTASKAGVIVGAFRFLYAAQSQDKIKTDAGYLARIEMKNSLIVLGVIIY</sequence>
<evidence type="ECO:0000313" key="1">
    <source>
        <dbReference type="EMBL" id="PON59836.1"/>
    </source>
</evidence>
<organism evidence="1 2">
    <name type="scientific">Parasponia andersonii</name>
    <name type="common">Sponia andersonii</name>
    <dbReference type="NCBI Taxonomy" id="3476"/>
    <lineage>
        <taxon>Eukaryota</taxon>
        <taxon>Viridiplantae</taxon>
        <taxon>Streptophyta</taxon>
        <taxon>Embryophyta</taxon>
        <taxon>Tracheophyta</taxon>
        <taxon>Spermatophyta</taxon>
        <taxon>Magnoliopsida</taxon>
        <taxon>eudicotyledons</taxon>
        <taxon>Gunneridae</taxon>
        <taxon>Pentapetalae</taxon>
        <taxon>rosids</taxon>
        <taxon>fabids</taxon>
        <taxon>Rosales</taxon>
        <taxon>Cannabaceae</taxon>
        <taxon>Parasponia</taxon>
    </lineage>
</organism>
<evidence type="ECO:0000313" key="2">
    <source>
        <dbReference type="Proteomes" id="UP000237105"/>
    </source>
</evidence>
<keyword evidence="2" id="KW-1185">Reference proteome</keyword>
<gene>
    <name evidence="1" type="ORF">PanWU01x14_157310</name>
</gene>
<dbReference type="Proteomes" id="UP000237105">
    <property type="component" value="Unassembled WGS sequence"/>
</dbReference>
<accession>A0A2P5CFM4</accession>
<dbReference type="STRING" id="3476.A0A2P5CFM4"/>
<dbReference type="OrthoDB" id="433512at2759"/>
<dbReference type="AlphaFoldDB" id="A0A2P5CFM4"/>